<proteinExistence type="inferred from homology"/>
<evidence type="ECO:0000256" key="3">
    <source>
        <dbReference type="SAM" id="MobiDB-lite"/>
    </source>
</evidence>
<evidence type="ECO:0000259" key="4">
    <source>
        <dbReference type="SMART" id="SM00470"/>
    </source>
</evidence>
<dbReference type="Pfam" id="PF02195">
    <property type="entry name" value="ParB_N"/>
    <property type="match status" value="1"/>
</dbReference>
<feature type="domain" description="ParB-like N-terminal" evidence="4">
    <location>
        <begin position="29"/>
        <end position="129"/>
    </location>
</feature>
<dbReference type="GO" id="GO:0007059">
    <property type="term" value="P:chromosome segregation"/>
    <property type="evidence" value="ECO:0007669"/>
    <property type="project" value="UniProtKB-KW"/>
</dbReference>
<gene>
    <name evidence="5" type="ORF">BON30_46130</name>
</gene>
<comment type="caution">
    <text evidence="5">The sequence shown here is derived from an EMBL/GenBank/DDBJ whole genome shotgun (WGS) entry which is preliminary data.</text>
</comment>
<reference evidence="5 6" key="2">
    <citation type="submission" date="2016-12" db="EMBL/GenBank/DDBJ databases">
        <title>Draft Genome Sequence of Cystobacter ferrugineus Strain Cbfe23.</title>
        <authorList>
            <person name="Akbar S."/>
            <person name="Dowd S.E."/>
            <person name="Stevens D.C."/>
        </authorList>
    </citation>
    <scope>NUCLEOTIDE SEQUENCE [LARGE SCALE GENOMIC DNA]</scope>
    <source>
        <strain evidence="5 6">Cbfe23</strain>
    </source>
</reference>
<dbReference type="SUPFAM" id="SSF110849">
    <property type="entry name" value="ParB/Sulfiredoxin"/>
    <property type="match status" value="1"/>
</dbReference>
<comment type="similarity">
    <text evidence="1">Belongs to the ParB family.</text>
</comment>
<dbReference type="Pfam" id="PF17762">
    <property type="entry name" value="HTH_ParB"/>
    <property type="match status" value="1"/>
</dbReference>
<keyword evidence="6" id="KW-1185">Reference proteome</keyword>
<evidence type="ECO:0000313" key="6">
    <source>
        <dbReference type="Proteomes" id="UP000182229"/>
    </source>
</evidence>
<reference evidence="6" key="1">
    <citation type="submission" date="2016-11" db="EMBL/GenBank/DDBJ databases">
        <authorList>
            <person name="Shukria A."/>
            <person name="Stevens D.C."/>
        </authorList>
    </citation>
    <scope>NUCLEOTIDE SEQUENCE [LARGE SCALE GENOMIC DNA]</scope>
    <source>
        <strain evidence="6">Cbfe23</strain>
    </source>
</reference>
<dbReference type="RefSeq" id="WP_071905026.1">
    <property type="nucleotide sequence ID" value="NZ_MPIN01000025.1"/>
</dbReference>
<protein>
    <recommendedName>
        <fullName evidence="4">ParB-like N-terminal domain-containing protein</fullName>
    </recommendedName>
</protein>
<dbReference type="InterPro" id="IPR003115">
    <property type="entry name" value="ParB_N"/>
</dbReference>
<dbReference type="PANTHER" id="PTHR33375">
    <property type="entry name" value="CHROMOSOME-PARTITIONING PROTEIN PARB-RELATED"/>
    <property type="match status" value="1"/>
</dbReference>
<sequence length="369" mass="41301">MPDISKLTTRKVAQGPLPTGDEVPGAQLLSIPVSKIRRSPFQPRKHFSEERRQELRASIRERGLVEPVTLEPDPNDAGFYWLISGENRWRAHLDLLEETGDAKWSSIAAIVRPSAPASDSRADALISNLQRASLTPLEEGDGYRNMAKEDGLTAEQIAKKVGLGSDRIERCMRIAAGPEALRQAMEEGIRVPKLDAEGKPEVRLNPDGSVKMQLVQSPRGEKEIPEPVLTVRVIRELTIAEEMAKLYSHLVREAPKNQPKWAEREFRKHLEYVLMHDLEKRRVVEYVKRIRTGGRGAEKQAKEVVAEKPLKLAALPRGTPFVSNERQLFIQKDALADMTPAQRASLREELSALLRQLSGDRAESASGDD</sequence>
<dbReference type="InterPro" id="IPR004437">
    <property type="entry name" value="ParB/RepB/Spo0J"/>
</dbReference>
<accession>A0A1L9AV75</accession>
<dbReference type="SUPFAM" id="SSF109709">
    <property type="entry name" value="KorB DNA-binding domain-like"/>
    <property type="match status" value="1"/>
</dbReference>
<evidence type="ECO:0000256" key="1">
    <source>
        <dbReference type="ARBA" id="ARBA00006295"/>
    </source>
</evidence>
<dbReference type="Gene3D" id="3.90.1530.30">
    <property type="match status" value="1"/>
</dbReference>
<dbReference type="InterPro" id="IPR036086">
    <property type="entry name" value="ParB/Sulfiredoxin_sf"/>
</dbReference>
<dbReference type="AlphaFoldDB" id="A0A1L9AV75"/>
<dbReference type="EMBL" id="MPIN01000025">
    <property type="protein sequence ID" value="OJH33909.1"/>
    <property type="molecule type" value="Genomic_DNA"/>
</dbReference>
<organism evidence="5 6">
    <name type="scientific">Cystobacter ferrugineus</name>
    <dbReference type="NCBI Taxonomy" id="83449"/>
    <lineage>
        <taxon>Bacteria</taxon>
        <taxon>Pseudomonadati</taxon>
        <taxon>Myxococcota</taxon>
        <taxon>Myxococcia</taxon>
        <taxon>Myxococcales</taxon>
        <taxon>Cystobacterineae</taxon>
        <taxon>Archangiaceae</taxon>
        <taxon>Cystobacter</taxon>
    </lineage>
</organism>
<dbReference type="Proteomes" id="UP000182229">
    <property type="component" value="Unassembled WGS sequence"/>
</dbReference>
<dbReference type="SMART" id="SM00470">
    <property type="entry name" value="ParB"/>
    <property type="match status" value="1"/>
</dbReference>
<dbReference type="GO" id="GO:0003677">
    <property type="term" value="F:DNA binding"/>
    <property type="evidence" value="ECO:0007669"/>
    <property type="project" value="InterPro"/>
</dbReference>
<dbReference type="PANTHER" id="PTHR33375:SF1">
    <property type="entry name" value="CHROMOSOME-PARTITIONING PROTEIN PARB-RELATED"/>
    <property type="match status" value="1"/>
</dbReference>
<evidence type="ECO:0000256" key="2">
    <source>
        <dbReference type="ARBA" id="ARBA00022829"/>
    </source>
</evidence>
<dbReference type="STRING" id="83449.BON30_46130"/>
<evidence type="ECO:0000313" key="5">
    <source>
        <dbReference type="EMBL" id="OJH33909.1"/>
    </source>
</evidence>
<dbReference type="Gene3D" id="1.10.10.2830">
    <property type="match status" value="1"/>
</dbReference>
<dbReference type="NCBIfam" id="TIGR00180">
    <property type="entry name" value="parB_part"/>
    <property type="match status" value="1"/>
</dbReference>
<name>A0A1L9AV75_9BACT</name>
<dbReference type="GO" id="GO:0005694">
    <property type="term" value="C:chromosome"/>
    <property type="evidence" value="ECO:0007669"/>
    <property type="project" value="TreeGrafter"/>
</dbReference>
<dbReference type="InterPro" id="IPR050336">
    <property type="entry name" value="Chromosome_partition/occlusion"/>
</dbReference>
<keyword evidence="2" id="KW-0159">Chromosome partition</keyword>
<feature type="region of interest" description="Disordered" evidence="3">
    <location>
        <begin position="1"/>
        <end position="25"/>
    </location>
</feature>
<dbReference type="InterPro" id="IPR041468">
    <property type="entry name" value="HTH_ParB/Spo0J"/>
</dbReference>
<dbReference type="OrthoDB" id="4204233at2"/>